<accession>A0A8H3EE05</accession>
<sequence>MEALNGQVHVQLPTDMLYGCSINGCQAFNSSGQSPSSAGPSGIVNQTSLHRVKKDTSSILSSVNSTSAVAVESVCQADDVLSLALIDSVLRDSQGRTGYLASDRQFQFDAPPQSGALVTAGFSICNNGSLALGRFTTWWACSSGAFSKIYDQDWAAQCTAIQLKTVQVVDCNVDPSIVTAGTLGPNATAFLASLANTPVNLPSRTWALPTDLGFSTSAATNTLGSSNLTLSNSTLVTGNSIVATPFPNLPFPNLGPGPVVLSSKSDT</sequence>
<comment type="similarity">
    <text evidence="5">Belongs to the PIR protein family.</text>
</comment>
<dbReference type="Proteomes" id="UP000664169">
    <property type="component" value="Unassembled WGS sequence"/>
</dbReference>
<evidence type="ECO:0000256" key="1">
    <source>
        <dbReference type="ARBA" id="ARBA00004191"/>
    </source>
</evidence>
<reference evidence="7" key="1">
    <citation type="submission" date="2021-03" db="EMBL/GenBank/DDBJ databases">
        <authorList>
            <person name="Tagirdzhanova G."/>
        </authorList>
    </citation>
    <scope>NUCLEOTIDE SEQUENCE</scope>
</reference>
<evidence type="ECO:0000259" key="6">
    <source>
        <dbReference type="Pfam" id="PF22799"/>
    </source>
</evidence>
<evidence type="ECO:0000256" key="2">
    <source>
        <dbReference type="ARBA" id="ARBA00022512"/>
    </source>
</evidence>
<dbReference type="Pfam" id="PF22799">
    <property type="entry name" value="PIR1-like_C"/>
    <property type="match status" value="1"/>
</dbReference>
<proteinExistence type="inferred from homology"/>
<organism evidence="7 8">
    <name type="scientific">Gomphillus americanus</name>
    <dbReference type="NCBI Taxonomy" id="1940652"/>
    <lineage>
        <taxon>Eukaryota</taxon>
        <taxon>Fungi</taxon>
        <taxon>Dikarya</taxon>
        <taxon>Ascomycota</taxon>
        <taxon>Pezizomycotina</taxon>
        <taxon>Lecanoromycetes</taxon>
        <taxon>OSLEUM clade</taxon>
        <taxon>Ostropomycetidae</taxon>
        <taxon>Ostropales</taxon>
        <taxon>Graphidaceae</taxon>
        <taxon>Gomphilloideae</taxon>
        <taxon>Gomphillus</taxon>
    </lineage>
</organism>
<comment type="subcellular location">
    <subcellularLocation>
        <location evidence="1">Secreted</location>
        <location evidence="1">Cell wall</location>
    </subcellularLocation>
</comment>
<evidence type="ECO:0000313" key="7">
    <source>
        <dbReference type="EMBL" id="CAF9903438.1"/>
    </source>
</evidence>
<evidence type="ECO:0000313" key="8">
    <source>
        <dbReference type="Proteomes" id="UP000664169"/>
    </source>
</evidence>
<dbReference type="EMBL" id="CAJPDQ010000001">
    <property type="protein sequence ID" value="CAF9903438.1"/>
    <property type="molecule type" value="Genomic_DNA"/>
</dbReference>
<protein>
    <recommendedName>
        <fullName evidence="6">Cell wall mannoprotein PIR1-like C-terminal domain-containing protein</fullName>
    </recommendedName>
</protein>
<name>A0A8H3EE05_9LECA</name>
<keyword evidence="8" id="KW-1185">Reference proteome</keyword>
<dbReference type="PANTHER" id="PTHR47254:SF1">
    <property type="entry name" value="CELL WALL MANNOPROTEIN CIS3-RELATED"/>
    <property type="match status" value="1"/>
</dbReference>
<evidence type="ECO:0000256" key="5">
    <source>
        <dbReference type="ARBA" id="ARBA00038219"/>
    </source>
</evidence>
<dbReference type="GO" id="GO:0005199">
    <property type="term" value="F:structural constituent of cell wall"/>
    <property type="evidence" value="ECO:0007669"/>
    <property type="project" value="TreeGrafter"/>
</dbReference>
<comment type="caution">
    <text evidence="7">The sequence shown here is derived from an EMBL/GenBank/DDBJ whole genome shotgun (WGS) entry which is preliminary data.</text>
</comment>
<evidence type="ECO:0000256" key="3">
    <source>
        <dbReference type="ARBA" id="ARBA00022525"/>
    </source>
</evidence>
<dbReference type="GO" id="GO:0009277">
    <property type="term" value="C:fungal-type cell wall"/>
    <property type="evidence" value="ECO:0007669"/>
    <property type="project" value="TreeGrafter"/>
</dbReference>
<keyword evidence="4" id="KW-0732">Signal</keyword>
<dbReference type="InterPro" id="IPR054508">
    <property type="entry name" value="PIR1-like_C"/>
</dbReference>
<dbReference type="GO" id="GO:0031505">
    <property type="term" value="P:fungal-type cell wall organization"/>
    <property type="evidence" value="ECO:0007669"/>
    <property type="project" value="TreeGrafter"/>
</dbReference>
<keyword evidence="2" id="KW-0134">Cell wall</keyword>
<gene>
    <name evidence="7" type="ORF">GOMPHAMPRED_000254</name>
</gene>
<keyword evidence="3" id="KW-0964">Secreted</keyword>
<evidence type="ECO:0000256" key="4">
    <source>
        <dbReference type="ARBA" id="ARBA00022729"/>
    </source>
</evidence>
<dbReference type="OrthoDB" id="5415592at2759"/>
<feature type="domain" description="Cell wall mannoprotein PIR1-like C-terminal" evidence="6">
    <location>
        <begin position="89"/>
        <end position="161"/>
    </location>
</feature>
<dbReference type="AlphaFoldDB" id="A0A8H3EE05"/>
<dbReference type="InterPro" id="IPR051153">
    <property type="entry name" value="Yeast_CWMannoprotein_PIR"/>
</dbReference>
<dbReference type="PANTHER" id="PTHR47254">
    <property type="entry name" value="CELL WALL MANNOPROTEIN CIS3-RELATED"/>
    <property type="match status" value="1"/>
</dbReference>